<keyword evidence="3 5" id="KW-1133">Transmembrane helix</keyword>
<protein>
    <recommendedName>
        <fullName evidence="6">G-protein coupled receptors family 3 profile domain-containing protein</fullName>
    </recommendedName>
</protein>
<feature type="domain" description="G-protein coupled receptors family 3 profile" evidence="6">
    <location>
        <begin position="91"/>
        <end position="219"/>
    </location>
</feature>
<feature type="domain" description="G-protein coupled receptors family 3 profile" evidence="6">
    <location>
        <begin position="35"/>
        <end position="86"/>
    </location>
</feature>
<feature type="transmembrane region" description="Helical" evidence="5">
    <location>
        <begin position="202"/>
        <end position="226"/>
    </location>
</feature>
<dbReference type="EMBL" id="CAUEEQ010023531">
    <property type="protein sequence ID" value="CAJ0945119.1"/>
    <property type="molecule type" value="Genomic_DNA"/>
</dbReference>
<dbReference type="InterPro" id="IPR017978">
    <property type="entry name" value="GPCR_3_C"/>
</dbReference>
<organism evidence="7 8">
    <name type="scientific">Ranitomeya imitator</name>
    <name type="common">mimic poison frog</name>
    <dbReference type="NCBI Taxonomy" id="111125"/>
    <lineage>
        <taxon>Eukaryota</taxon>
        <taxon>Metazoa</taxon>
        <taxon>Chordata</taxon>
        <taxon>Craniata</taxon>
        <taxon>Vertebrata</taxon>
        <taxon>Euteleostomi</taxon>
        <taxon>Amphibia</taxon>
        <taxon>Batrachia</taxon>
        <taxon>Anura</taxon>
        <taxon>Neobatrachia</taxon>
        <taxon>Hyloidea</taxon>
        <taxon>Dendrobatidae</taxon>
        <taxon>Dendrobatinae</taxon>
        <taxon>Ranitomeya</taxon>
    </lineage>
</organism>
<evidence type="ECO:0000256" key="1">
    <source>
        <dbReference type="ARBA" id="ARBA00004141"/>
    </source>
</evidence>
<keyword evidence="4 5" id="KW-0472">Membrane</keyword>
<dbReference type="Proteomes" id="UP001176940">
    <property type="component" value="Unassembled WGS sequence"/>
</dbReference>
<evidence type="ECO:0000256" key="2">
    <source>
        <dbReference type="ARBA" id="ARBA00022692"/>
    </source>
</evidence>
<feature type="transmembrane region" description="Helical" evidence="5">
    <location>
        <begin position="169"/>
        <end position="190"/>
    </location>
</feature>
<feature type="transmembrane region" description="Helical" evidence="5">
    <location>
        <begin position="35"/>
        <end position="59"/>
    </location>
</feature>
<reference evidence="7" key="1">
    <citation type="submission" date="2023-07" db="EMBL/GenBank/DDBJ databases">
        <authorList>
            <person name="Stuckert A."/>
        </authorList>
    </citation>
    <scope>NUCLEOTIDE SEQUENCE</scope>
</reference>
<comment type="caution">
    <text evidence="7">The sequence shown here is derived from an EMBL/GenBank/DDBJ whole genome shotgun (WGS) entry which is preliminary data.</text>
</comment>
<comment type="subcellular location">
    <subcellularLocation>
        <location evidence="1">Membrane</location>
        <topology evidence="1">Multi-pass membrane protein</topology>
    </subcellularLocation>
</comment>
<proteinExistence type="predicted"/>
<dbReference type="PANTHER" id="PTHR24061:SF588">
    <property type="entry name" value="VOMERONASAL TYPE-2 RECEPTOR 26"/>
    <property type="match status" value="1"/>
</dbReference>
<dbReference type="PROSITE" id="PS50259">
    <property type="entry name" value="G_PROTEIN_RECEP_F3_4"/>
    <property type="match status" value="2"/>
</dbReference>
<dbReference type="InterPro" id="IPR000068">
    <property type="entry name" value="GPCR_3_Ca_sens_rcpt-rel"/>
</dbReference>
<dbReference type="Pfam" id="PF00003">
    <property type="entry name" value="7tm_3"/>
    <property type="match status" value="1"/>
</dbReference>
<evidence type="ECO:0000256" key="3">
    <source>
        <dbReference type="ARBA" id="ARBA00022989"/>
    </source>
</evidence>
<keyword evidence="8" id="KW-1185">Reference proteome</keyword>
<evidence type="ECO:0000256" key="4">
    <source>
        <dbReference type="ARBA" id="ARBA00023136"/>
    </source>
</evidence>
<feature type="non-terminal residue" evidence="7">
    <location>
        <position position="1"/>
    </location>
</feature>
<gene>
    <name evidence="7" type="ORF">RIMI_LOCUS10746257</name>
</gene>
<feature type="transmembrane region" description="Helical" evidence="5">
    <location>
        <begin position="119"/>
        <end position="138"/>
    </location>
</feature>
<evidence type="ECO:0000259" key="6">
    <source>
        <dbReference type="PROSITE" id="PS50259"/>
    </source>
</evidence>
<feature type="transmembrane region" description="Helical" evidence="5">
    <location>
        <begin position="79"/>
        <end position="99"/>
    </location>
</feature>
<dbReference type="PANTHER" id="PTHR24061">
    <property type="entry name" value="CALCIUM-SENSING RECEPTOR-RELATED"/>
    <property type="match status" value="1"/>
</dbReference>
<name>A0ABN9LLN8_9NEOB</name>
<evidence type="ECO:0000256" key="5">
    <source>
        <dbReference type="SAM" id="Phobius"/>
    </source>
</evidence>
<keyword evidence="2 5" id="KW-0812">Transmembrane</keyword>
<sequence>SEICHRCPDDKWPDEKKVKCVPKTYEFLSYEKDDIVIIFTFTSILLSVVTILILGIFIHYWETPIVKANNRITDYIWNILIYFLYLPYSLKTITVCIAFKATKPNSVWRRWIGLKTSKYVVVTCSSVQVLICVFWISLRPPYREYDMTLYTDRIIIQCNEGSDIWFYSMLGYLGLLAALSFVLAFMLVGYCRFSLPSLVQGYNFVFLVSFDSSLVFTIVEFGVRLFEVLSIPIPQVSGIGRYLRYRNSDTEIRYFCGIGYRYRIHSEV</sequence>
<evidence type="ECO:0000313" key="8">
    <source>
        <dbReference type="Proteomes" id="UP001176940"/>
    </source>
</evidence>
<evidence type="ECO:0000313" key="7">
    <source>
        <dbReference type="EMBL" id="CAJ0945119.1"/>
    </source>
</evidence>
<accession>A0ABN9LLN8</accession>